<dbReference type="AlphaFoldDB" id="A0A839AFH8"/>
<dbReference type="InterPro" id="IPR036596">
    <property type="entry name" value="Cyt-C_aa3_sf"/>
</dbReference>
<keyword evidence="4" id="KW-1185">Reference proteome</keyword>
<proteinExistence type="predicted"/>
<feature type="domain" description="Cytochrome c oxidase subunit IV bacterial aa3 type" evidence="2">
    <location>
        <begin position="9"/>
        <end position="42"/>
    </location>
</feature>
<feature type="transmembrane region" description="Helical" evidence="1">
    <location>
        <begin position="51"/>
        <end position="69"/>
    </location>
</feature>
<feature type="transmembrane region" description="Helical" evidence="1">
    <location>
        <begin position="75"/>
        <end position="93"/>
    </location>
</feature>
<gene>
    <name evidence="3" type="ORF">H2509_09235</name>
</gene>
<dbReference type="SUPFAM" id="SSF81469">
    <property type="entry name" value="Bacterial aa3 type cytochrome c oxidase subunit IV"/>
    <property type="match status" value="1"/>
</dbReference>
<evidence type="ECO:0000256" key="1">
    <source>
        <dbReference type="SAM" id="Phobius"/>
    </source>
</evidence>
<keyword evidence="1" id="KW-0812">Transmembrane</keyword>
<name>A0A839AFH8_9HYPH</name>
<comment type="caution">
    <text evidence="3">The sequence shown here is derived from an EMBL/GenBank/DDBJ whole genome shotgun (WGS) entry which is preliminary data.</text>
</comment>
<sequence>MAEVTVQPSDFNAHKATYEGFINIGKISVVALLNVLLCLILFSFGGTAGTIFGWILMVALLIAAAVGIALGPKGWVPSAAVFGLSVLAAIVTAG</sequence>
<feature type="transmembrane region" description="Helical" evidence="1">
    <location>
        <begin position="20"/>
        <end position="44"/>
    </location>
</feature>
<dbReference type="RefSeq" id="WP_182164570.1">
    <property type="nucleotide sequence ID" value="NZ_JACFXV010000048.1"/>
</dbReference>
<dbReference type="Gene3D" id="1.20.5.160">
    <property type="entry name" value="Bacterial aa3 type cytochrome c oxidase subunit IV"/>
    <property type="match status" value="1"/>
</dbReference>
<dbReference type="EMBL" id="JACFXV010000048">
    <property type="protein sequence ID" value="MBA5777309.1"/>
    <property type="molecule type" value="Genomic_DNA"/>
</dbReference>
<keyword evidence="1" id="KW-0472">Membrane</keyword>
<keyword evidence="1" id="KW-1133">Transmembrane helix</keyword>
<protein>
    <submittedName>
        <fullName evidence="3">Aa3-type cytochrome c oxidase subunit IV</fullName>
    </submittedName>
</protein>
<dbReference type="Proteomes" id="UP000541109">
    <property type="component" value="Unassembled WGS sequence"/>
</dbReference>
<dbReference type="Pfam" id="PF07835">
    <property type="entry name" value="COX4_pro_2"/>
    <property type="match status" value="1"/>
</dbReference>
<reference evidence="3 4" key="1">
    <citation type="submission" date="2020-07" db="EMBL/GenBank/DDBJ databases">
        <title>Stappia sp., F7233, whole genome shotgun sequencing project.</title>
        <authorList>
            <person name="Jiang S."/>
            <person name="Liu Z.W."/>
            <person name="Du Z.J."/>
        </authorList>
    </citation>
    <scope>NUCLEOTIDE SEQUENCE [LARGE SCALE GENOMIC DNA]</scope>
    <source>
        <strain evidence="3 4">F7233</strain>
    </source>
</reference>
<evidence type="ECO:0000313" key="3">
    <source>
        <dbReference type="EMBL" id="MBA5777309.1"/>
    </source>
</evidence>
<evidence type="ECO:0000313" key="4">
    <source>
        <dbReference type="Proteomes" id="UP000541109"/>
    </source>
</evidence>
<organism evidence="3 4">
    <name type="scientific">Stappia albiluteola</name>
    <dbReference type="NCBI Taxonomy" id="2758565"/>
    <lineage>
        <taxon>Bacteria</taxon>
        <taxon>Pseudomonadati</taxon>
        <taxon>Pseudomonadota</taxon>
        <taxon>Alphaproteobacteria</taxon>
        <taxon>Hyphomicrobiales</taxon>
        <taxon>Stappiaceae</taxon>
        <taxon>Stappia</taxon>
    </lineage>
</organism>
<evidence type="ECO:0000259" key="2">
    <source>
        <dbReference type="Pfam" id="PF07835"/>
    </source>
</evidence>
<dbReference type="InterPro" id="IPR012422">
    <property type="entry name" value="Cyt_c_oxidase_su4_bac-aa3"/>
</dbReference>
<accession>A0A839AFH8</accession>